<evidence type="ECO:0000313" key="1">
    <source>
        <dbReference type="EMBL" id="KAG7456662.1"/>
    </source>
</evidence>
<accession>A0A9D3PBZ3</accession>
<dbReference type="PANTHER" id="PTHR15430:SF1">
    <property type="entry name" value="GLOMULIN"/>
    <property type="match status" value="1"/>
</dbReference>
<reference evidence="1" key="1">
    <citation type="submission" date="2021-01" db="EMBL/GenBank/DDBJ databases">
        <authorList>
            <person name="Zahm M."/>
            <person name="Roques C."/>
            <person name="Cabau C."/>
            <person name="Klopp C."/>
            <person name="Donnadieu C."/>
            <person name="Jouanno E."/>
            <person name="Lampietro C."/>
            <person name="Louis A."/>
            <person name="Herpin A."/>
            <person name="Echchiki A."/>
            <person name="Berthelot C."/>
            <person name="Parey E."/>
            <person name="Roest-Crollius H."/>
            <person name="Braasch I."/>
            <person name="Postlethwait J."/>
            <person name="Bobe J."/>
            <person name="Montfort J."/>
            <person name="Bouchez O."/>
            <person name="Begum T."/>
            <person name="Mejri S."/>
            <person name="Adams A."/>
            <person name="Chen W.-J."/>
            <person name="Guiguen Y."/>
        </authorList>
    </citation>
    <scope>NUCLEOTIDE SEQUENCE</scope>
    <source>
        <strain evidence="1">YG-15Mar2019-1</strain>
        <tissue evidence="1">Brain</tissue>
    </source>
</reference>
<dbReference type="PANTHER" id="PTHR15430">
    <property type="entry name" value="GLOMULIN"/>
    <property type="match status" value="1"/>
</dbReference>
<organism evidence="1 2">
    <name type="scientific">Megalops atlanticus</name>
    <name type="common">Tarpon</name>
    <name type="synonym">Clupea gigantea</name>
    <dbReference type="NCBI Taxonomy" id="7932"/>
    <lineage>
        <taxon>Eukaryota</taxon>
        <taxon>Metazoa</taxon>
        <taxon>Chordata</taxon>
        <taxon>Craniata</taxon>
        <taxon>Vertebrata</taxon>
        <taxon>Euteleostomi</taxon>
        <taxon>Actinopterygii</taxon>
        <taxon>Neopterygii</taxon>
        <taxon>Teleostei</taxon>
        <taxon>Elopiformes</taxon>
        <taxon>Megalopidae</taxon>
        <taxon>Megalops</taxon>
    </lineage>
</organism>
<gene>
    <name evidence="1" type="ORF">MATL_G00238210</name>
</gene>
<dbReference type="InterPro" id="IPR013877">
    <property type="entry name" value="YAP-bd/ALF4/Glomulin"/>
</dbReference>
<dbReference type="OrthoDB" id="619536at2759"/>
<dbReference type="InterPro" id="IPR019516">
    <property type="entry name" value="Glomulin/ALF4"/>
</dbReference>
<dbReference type="GO" id="GO:0055105">
    <property type="term" value="F:ubiquitin-protein transferase inhibitor activity"/>
    <property type="evidence" value="ECO:0007669"/>
    <property type="project" value="TreeGrafter"/>
</dbReference>
<dbReference type="GO" id="GO:0005737">
    <property type="term" value="C:cytoplasm"/>
    <property type="evidence" value="ECO:0007669"/>
    <property type="project" value="TreeGrafter"/>
</dbReference>
<comment type="caution">
    <text evidence="1">The sequence shown here is derived from an EMBL/GenBank/DDBJ whole genome shotgun (WGS) entry which is preliminary data.</text>
</comment>
<evidence type="ECO:0008006" key="3">
    <source>
        <dbReference type="Google" id="ProtNLM"/>
    </source>
</evidence>
<sequence length="590" mass="66848">MALEQLNELVQRCWDVVQDDGFKPEDYELFLSAGQACIEQGEGEKLLDIVKDEKNTAIVRSMGWNLLGPLVQVLLKKEEKSLPHCLAILTHILEVCSAKELLVGLLEQVEEARIDAIADTICLLLTPLQTVLLKLGRKKASSVGMALSTLLTQISRLPVPYTEEQEEEDAHGLCRCCTALLGFVGPFVEEVERDLADASGPDDELRAELLKFCMKSMGEPLLQAQLKNVLETHENSPLRHFAVEIMGILSRIGESLPDLVFRHLLKKKEELGFLEEDARYPKESLACLAYLLFVQHISMEKFPATFSPVFVLHCNMEHINLFLSKTEESRLLKGLDLYEKSLVRVEDNSLPVDLLELKVFFSVPQNLVKVMTLCPIQHLRTKGLAVFQLSIDKFDMEAKYKFFKCMLKTSNHAGVEGYIIKNIRNQIDFALKPGNGNPWFLGTHLLPLLRLVLCLPQGPETDLLQGLDRVMESLNLLRYLLIRDKEWENETGIWTELYKIEDYYLKPLRVGLNMSKAHYEAELKSTKENRKIKAKESKATSPVCNVTVGNETLPNMTPEMQIQVLNSALCTFDLIESVLVRIEEIVEVKA</sequence>
<keyword evidence="2" id="KW-1185">Reference proteome</keyword>
<dbReference type="Proteomes" id="UP001046870">
    <property type="component" value="Chromosome 22"/>
</dbReference>
<dbReference type="Pfam" id="PF08568">
    <property type="entry name" value="Kinetochor_Ybp2"/>
    <property type="match status" value="1"/>
</dbReference>
<dbReference type="EMBL" id="JAFDVH010000022">
    <property type="protein sequence ID" value="KAG7456662.1"/>
    <property type="molecule type" value="Genomic_DNA"/>
</dbReference>
<name>A0A9D3PBZ3_MEGAT</name>
<proteinExistence type="predicted"/>
<protein>
    <recommendedName>
        <fullName evidence="3">Glomulin</fullName>
    </recommendedName>
</protein>
<evidence type="ECO:0000313" key="2">
    <source>
        <dbReference type="Proteomes" id="UP001046870"/>
    </source>
</evidence>
<dbReference type="AlphaFoldDB" id="A0A9D3PBZ3"/>